<evidence type="ECO:0000313" key="2">
    <source>
        <dbReference type="Proteomes" id="UP000814033"/>
    </source>
</evidence>
<evidence type="ECO:0000313" key="1">
    <source>
        <dbReference type="EMBL" id="KAI0044452.1"/>
    </source>
</evidence>
<accession>A0ACB8RKY5</accession>
<keyword evidence="2" id="KW-1185">Reference proteome</keyword>
<gene>
    <name evidence="1" type="ORF">FA95DRAFT_255051</name>
</gene>
<comment type="caution">
    <text evidence="1">The sequence shown here is derived from an EMBL/GenBank/DDBJ whole genome shotgun (WGS) entry which is preliminary data.</text>
</comment>
<reference evidence="1" key="1">
    <citation type="submission" date="2021-02" db="EMBL/GenBank/DDBJ databases">
        <authorList>
            <consortium name="DOE Joint Genome Institute"/>
            <person name="Ahrendt S."/>
            <person name="Looney B.P."/>
            <person name="Miyauchi S."/>
            <person name="Morin E."/>
            <person name="Drula E."/>
            <person name="Courty P.E."/>
            <person name="Chicoki N."/>
            <person name="Fauchery L."/>
            <person name="Kohler A."/>
            <person name="Kuo A."/>
            <person name="Labutti K."/>
            <person name="Pangilinan J."/>
            <person name="Lipzen A."/>
            <person name="Riley R."/>
            <person name="Andreopoulos W."/>
            <person name="He G."/>
            <person name="Johnson J."/>
            <person name="Barry K.W."/>
            <person name="Grigoriev I.V."/>
            <person name="Nagy L."/>
            <person name="Hibbett D."/>
            <person name="Henrissat B."/>
            <person name="Matheny P.B."/>
            <person name="Labbe J."/>
            <person name="Martin F."/>
        </authorList>
    </citation>
    <scope>NUCLEOTIDE SEQUENCE</scope>
    <source>
        <strain evidence="1">FP105234-sp</strain>
    </source>
</reference>
<reference evidence="1" key="2">
    <citation type="journal article" date="2022" name="New Phytol.">
        <title>Evolutionary transition to the ectomycorrhizal habit in the genomes of a hyperdiverse lineage of mushroom-forming fungi.</title>
        <authorList>
            <person name="Looney B."/>
            <person name="Miyauchi S."/>
            <person name="Morin E."/>
            <person name="Drula E."/>
            <person name="Courty P.E."/>
            <person name="Kohler A."/>
            <person name="Kuo A."/>
            <person name="LaButti K."/>
            <person name="Pangilinan J."/>
            <person name="Lipzen A."/>
            <person name="Riley R."/>
            <person name="Andreopoulos W."/>
            <person name="He G."/>
            <person name="Johnson J."/>
            <person name="Nolan M."/>
            <person name="Tritt A."/>
            <person name="Barry K.W."/>
            <person name="Grigoriev I.V."/>
            <person name="Nagy L.G."/>
            <person name="Hibbett D."/>
            <person name="Henrissat B."/>
            <person name="Matheny P.B."/>
            <person name="Labbe J."/>
            <person name="Martin F.M."/>
        </authorList>
    </citation>
    <scope>NUCLEOTIDE SEQUENCE</scope>
    <source>
        <strain evidence="1">FP105234-sp</strain>
    </source>
</reference>
<sequence length="402" mass="45270">MPSVAYLRRAYGILYRGLAGTVNVCCCRTGSRNNKEDDSPASLGSSEIKSNEAAVEVPLDLQMLIVEWVFRSSQHALIDRTTLRACALVCHAWTPTAQRLLFRRIYVYCADLQDRRDRIQLLVSSISNFPHLAAHVRYIQVAWPSHPPDYADVCVRLLELCSHVKGISFVESVDNNKALSAELDARMHAIQLRPMFLEVSRGLDNTVGRTIMSMCPGARVLKFNADYEYPLPPTVEALNIFAYSATASALLSNPLPALRHLYLVHPQWSDQALCERFIFAGILPQLQSLVIMGEMPPRSILELLTHLKTLVVGKHPLKYAALPSSLRHVGFHLWATARSRVRAIYAVVALRELPELQLVTVTPCVEPHVRDALEGMCREKRVDFATYESPECFQKPQDIDWI</sequence>
<dbReference type="Proteomes" id="UP000814033">
    <property type="component" value="Unassembled WGS sequence"/>
</dbReference>
<protein>
    <submittedName>
        <fullName evidence="1">Uncharacterized protein</fullName>
    </submittedName>
</protein>
<proteinExistence type="predicted"/>
<name>A0ACB8RKY5_9AGAM</name>
<dbReference type="EMBL" id="MU275982">
    <property type="protein sequence ID" value="KAI0044452.1"/>
    <property type="molecule type" value="Genomic_DNA"/>
</dbReference>
<organism evidence="1 2">
    <name type="scientific">Auriscalpium vulgare</name>
    <dbReference type="NCBI Taxonomy" id="40419"/>
    <lineage>
        <taxon>Eukaryota</taxon>
        <taxon>Fungi</taxon>
        <taxon>Dikarya</taxon>
        <taxon>Basidiomycota</taxon>
        <taxon>Agaricomycotina</taxon>
        <taxon>Agaricomycetes</taxon>
        <taxon>Russulales</taxon>
        <taxon>Auriscalpiaceae</taxon>
        <taxon>Auriscalpium</taxon>
    </lineage>
</organism>